<gene>
    <name evidence="2" type="ORF">TTHERM_00445900</name>
</gene>
<feature type="chain" id="PRO_5003712070" description="Cystatin domain protein" evidence="1">
    <location>
        <begin position="17"/>
        <end position="327"/>
    </location>
</feature>
<evidence type="ECO:0000313" key="3">
    <source>
        <dbReference type="Proteomes" id="UP000009168"/>
    </source>
</evidence>
<dbReference type="PANTHER" id="PTHR12319:SF2">
    <property type="entry name" value="CYSTATIN-LIKE PROTEIN-RELATED"/>
    <property type="match status" value="1"/>
</dbReference>
<dbReference type="PANTHER" id="PTHR12319">
    <property type="entry name" value="CYSTATIN-RELATED"/>
    <property type="match status" value="1"/>
</dbReference>
<dbReference type="PROSITE" id="PS00287">
    <property type="entry name" value="CYSTATIN"/>
    <property type="match status" value="1"/>
</dbReference>
<dbReference type="InterPro" id="IPR018073">
    <property type="entry name" value="Prot_inh_cystat_CS"/>
</dbReference>
<sequence length="327" mass="37047">MNKAIVFIALLALTVANIDDSTMPGGWHNYNFSNGFQFDNSNPLTKIFRKLSAELEEKGISDITFTSATTQLVNGQNFKIRFTYTEEDTIKTGYCLAYVSFSGETCEIHEVELEESPLTSDKDTKYGGWSNYTIPSGFEQDPTHPLKLAMVNLSHRLFNLNMTFVKFVNIQSQVVAGYKFKIEFQFLNKNGKERIGTCVIYVRPWDKHVEILELSVATPLQMSAEDNQNKDGGWQTYNYNLSELQNGTSSFATAYNKLVKTLLKKAIKIVSISNVQQQIVSGVNYKISFIYAENNNLKVGHAIVYVQDWTKTIKITSLELTGQIIHY</sequence>
<dbReference type="EMBL" id="GG662504">
    <property type="protein sequence ID" value="EAS03109.1"/>
    <property type="molecule type" value="Genomic_DNA"/>
</dbReference>
<evidence type="ECO:0008006" key="4">
    <source>
        <dbReference type="Google" id="ProtNLM"/>
    </source>
</evidence>
<keyword evidence="3" id="KW-1185">Reference proteome</keyword>
<proteinExistence type="predicted"/>
<dbReference type="AlphaFoldDB" id="I7LWY8"/>
<name>I7LWY8_TETTS</name>
<dbReference type="Proteomes" id="UP000009168">
    <property type="component" value="Unassembled WGS sequence"/>
</dbReference>
<dbReference type="HOGENOM" id="CLU_851222_0_0_1"/>
<dbReference type="OrthoDB" id="294562at2759"/>
<dbReference type="Gene3D" id="3.10.450.10">
    <property type="match status" value="2"/>
</dbReference>
<dbReference type="InterPro" id="IPR053128">
    <property type="entry name" value="Cystatin-like"/>
</dbReference>
<dbReference type="InterPro" id="IPR046350">
    <property type="entry name" value="Cystatin_sf"/>
</dbReference>
<dbReference type="KEGG" id="tet:TTHERM_00445900"/>
<reference evidence="3" key="1">
    <citation type="journal article" date="2006" name="PLoS Biol.">
        <title>Macronuclear genome sequence of the ciliate Tetrahymena thermophila, a model eukaryote.</title>
        <authorList>
            <person name="Eisen J.A."/>
            <person name="Coyne R.S."/>
            <person name="Wu M."/>
            <person name="Wu D."/>
            <person name="Thiagarajan M."/>
            <person name="Wortman J.R."/>
            <person name="Badger J.H."/>
            <person name="Ren Q."/>
            <person name="Amedeo P."/>
            <person name="Jones K.M."/>
            <person name="Tallon L.J."/>
            <person name="Delcher A.L."/>
            <person name="Salzberg S.L."/>
            <person name="Silva J.C."/>
            <person name="Haas B.J."/>
            <person name="Majoros W.H."/>
            <person name="Farzad M."/>
            <person name="Carlton J.M."/>
            <person name="Smith R.K. Jr."/>
            <person name="Garg J."/>
            <person name="Pearlman R.E."/>
            <person name="Karrer K.M."/>
            <person name="Sun L."/>
            <person name="Manning G."/>
            <person name="Elde N.C."/>
            <person name="Turkewitz A.P."/>
            <person name="Asai D.J."/>
            <person name="Wilkes D.E."/>
            <person name="Wang Y."/>
            <person name="Cai H."/>
            <person name="Collins K."/>
            <person name="Stewart B.A."/>
            <person name="Lee S.R."/>
            <person name="Wilamowska K."/>
            <person name="Weinberg Z."/>
            <person name="Ruzzo W.L."/>
            <person name="Wloga D."/>
            <person name="Gaertig J."/>
            <person name="Frankel J."/>
            <person name="Tsao C.-C."/>
            <person name="Gorovsky M.A."/>
            <person name="Keeling P.J."/>
            <person name="Waller R.F."/>
            <person name="Patron N.J."/>
            <person name="Cherry J.M."/>
            <person name="Stover N.A."/>
            <person name="Krieger C.J."/>
            <person name="del Toro C."/>
            <person name="Ryder H.F."/>
            <person name="Williamson S.C."/>
            <person name="Barbeau R.A."/>
            <person name="Hamilton E.P."/>
            <person name="Orias E."/>
        </authorList>
    </citation>
    <scope>NUCLEOTIDE SEQUENCE [LARGE SCALE GENOMIC DNA]</scope>
    <source>
        <strain evidence="3">SB210</strain>
    </source>
</reference>
<dbReference type="eggNOG" id="ENOG502SC50">
    <property type="taxonomic scope" value="Eukaryota"/>
</dbReference>
<evidence type="ECO:0000256" key="1">
    <source>
        <dbReference type="SAM" id="SignalP"/>
    </source>
</evidence>
<dbReference type="InParanoid" id="I7LWY8"/>
<feature type="signal peptide" evidence="1">
    <location>
        <begin position="1"/>
        <end position="16"/>
    </location>
</feature>
<dbReference type="RefSeq" id="XP_001023354.1">
    <property type="nucleotide sequence ID" value="XM_001023354.1"/>
</dbReference>
<dbReference type="GeneID" id="7823381"/>
<organism evidence="2 3">
    <name type="scientific">Tetrahymena thermophila (strain SB210)</name>
    <dbReference type="NCBI Taxonomy" id="312017"/>
    <lineage>
        <taxon>Eukaryota</taxon>
        <taxon>Sar</taxon>
        <taxon>Alveolata</taxon>
        <taxon>Ciliophora</taxon>
        <taxon>Intramacronucleata</taxon>
        <taxon>Oligohymenophorea</taxon>
        <taxon>Hymenostomatida</taxon>
        <taxon>Tetrahymenina</taxon>
        <taxon>Tetrahymenidae</taxon>
        <taxon>Tetrahymena</taxon>
    </lineage>
</organism>
<evidence type="ECO:0000313" key="2">
    <source>
        <dbReference type="EMBL" id="EAS03109.1"/>
    </source>
</evidence>
<keyword evidence="1" id="KW-0732">Signal</keyword>
<accession>I7LWY8</accession>
<protein>
    <recommendedName>
        <fullName evidence="4">Cystatin domain protein</fullName>
    </recommendedName>
</protein>
<dbReference type="SUPFAM" id="SSF54403">
    <property type="entry name" value="Cystatin/monellin"/>
    <property type="match status" value="3"/>
</dbReference>